<dbReference type="EMBL" id="BJWI01000025">
    <property type="protein sequence ID" value="GEM02139.1"/>
    <property type="molecule type" value="Genomic_DNA"/>
</dbReference>
<feature type="transmembrane region" description="Helical" evidence="1">
    <location>
        <begin position="89"/>
        <end position="110"/>
    </location>
</feature>
<dbReference type="InterPro" id="IPR016566">
    <property type="entry name" value="UCP010219"/>
</dbReference>
<dbReference type="Pfam" id="PF11361">
    <property type="entry name" value="DUF3159"/>
    <property type="match status" value="1"/>
</dbReference>
<reference evidence="3 4" key="1">
    <citation type="submission" date="2016-10" db="EMBL/GenBank/DDBJ databases">
        <authorList>
            <person name="de Groot N.N."/>
        </authorList>
    </citation>
    <scope>NUCLEOTIDE SEQUENCE [LARGE SCALE GENOMIC DNA]</scope>
    <source>
        <strain evidence="3 4">DSM 17073</strain>
    </source>
</reference>
<evidence type="ECO:0000313" key="5">
    <source>
        <dbReference type="Proteomes" id="UP000321547"/>
    </source>
</evidence>
<reference evidence="2 5" key="2">
    <citation type="submission" date="2019-07" db="EMBL/GenBank/DDBJ databases">
        <title>Whole genome shotgun sequence of Halolactibacillus halophilus NBRC 100868.</title>
        <authorList>
            <person name="Hosoyama A."/>
            <person name="Uohara A."/>
            <person name="Ohji S."/>
            <person name="Ichikawa N."/>
        </authorList>
    </citation>
    <scope>NUCLEOTIDE SEQUENCE [LARGE SCALE GENOMIC DNA]</scope>
    <source>
        <strain evidence="2 5">NBRC 100868</strain>
    </source>
</reference>
<evidence type="ECO:0000313" key="2">
    <source>
        <dbReference type="EMBL" id="GEM02139.1"/>
    </source>
</evidence>
<dbReference type="STRING" id="306540.SAMN05421839_12726"/>
<dbReference type="AlphaFoldDB" id="A0A1I5R7J5"/>
<evidence type="ECO:0000313" key="4">
    <source>
        <dbReference type="Proteomes" id="UP000242243"/>
    </source>
</evidence>
<evidence type="ECO:0000256" key="1">
    <source>
        <dbReference type="SAM" id="Phobius"/>
    </source>
</evidence>
<evidence type="ECO:0008006" key="6">
    <source>
        <dbReference type="Google" id="ProtNLM"/>
    </source>
</evidence>
<feature type="transmembrane region" description="Helical" evidence="1">
    <location>
        <begin position="27"/>
        <end position="53"/>
    </location>
</feature>
<dbReference type="RefSeq" id="WP_089832797.1">
    <property type="nucleotide sequence ID" value="NZ_BJWI01000025.1"/>
</dbReference>
<accession>A0A1I5R7J5</accession>
<sequence length="222" mass="25224">MNRLQEWQEQLKLVFEKKTSDALIPPVLFFLINQWLSLEIASLVTSIYLVGLIIYRKVKKDPGKYAYVGVLGVLLSIGLSLLSGEAIDFYLPDLITTGGIVLICFGSLMIQRPIAALLSHLTRGWPLDWYKRSDISPAYKYATIIWGSYFLFRLVVQSYFYFTDQFSSYFFFNTLLGLPMTIVMLIGSYVVGVKTLKKLNGPSVEEFNNGDTPPYEGQQHGF</sequence>
<dbReference type="Proteomes" id="UP000321547">
    <property type="component" value="Unassembled WGS sequence"/>
</dbReference>
<name>A0A1I5R7J5_9BACI</name>
<keyword evidence="1" id="KW-0812">Transmembrane</keyword>
<gene>
    <name evidence="2" type="ORF">HHA03_16710</name>
    <name evidence="3" type="ORF">SAMN05421839_12726</name>
</gene>
<keyword evidence="1" id="KW-0472">Membrane</keyword>
<proteinExistence type="predicted"/>
<organism evidence="3 4">
    <name type="scientific">Halolactibacillus halophilus</name>
    <dbReference type="NCBI Taxonomy" id="306540"/>
    <lineage>
        <taxon>Bacteria</taxon>
        <taxon>Bacillati</taxon>
        <taxon>Bacillota</taxon>
        <taxon>Bacilli</taxon>
        <taxon>Bacillales</taxon>
        <taxon>Bacillaceae</taxon>
        <taxon>Halolactibacillus</taxon>
    </lineage>
</organism>
<feature type="transmembrane region" description="Helical" evidence="1">
    <location>
        <begin position="168"/>
        <end position="191"/>
    </location>
</feature>
<dbReference type="EMBL" id="FOXC01000027">
    <property type="protein sequence ID" value="SFP54307.1"/>
    <property type="molecule type" value="Genomic_DNA"/>
</dbReference>
<feature type="transmembrane region" description="Helical" evidence="1">
    <location>
        <begin position="65"/>
        <end position="83"/>
    </location>
</feature>
<evidence type="ECO:0000313" key="3">
    <source>
        <dbReference type="EMBL" id="SFP54307.1"/>
    </source>
</evidence>
<keyword evidence="1" id="KW-1133">Transmembrane helix</keyword>
<dbReference type="Proteomes" id="UP000242243">
    <property type="component" value="Unassembled WGS sequence"/>
</dbReference>
<keyword evidence="5" id="KW-1185">Reference proteome</keyword>
<protein>
    <recommendedName>
        <fullName evidence="6">Intracellular septation protein A</fullName>
    </recommendedName>
</protein>
<dbReference type="OrthoDB" id="2110964at2"/>
<feature type="transmembrane region" description="Helical" evidence="1">
    <location>
        <begin position="141"/>
        <end position="162"/>
    </location>
</feature>